<dbReference type="PANTHER" id="PTHR10131:SF94">
    <property type="entry name" value="TNF RECEPTOR-ASSOCIATED FACTOR 4"/>
    <property type="match status" value="1"/>
</dbReference>
<gene>
    <name evidence="5" type="ORF">Hyperionvirus28_12</name>
</gene>
<dbReference type="PROSITE" id="PS50089">
    <property type="entry name" value="ZF_RING_2"/>
    <property type="match status" value="1"/>
</dbReference>
<protein>
    <submittedName>
        <fullName evidence="5">Zinc finger, C3HC4 type (RING finger) domain containing protein</fullName>
    </submittedName>
</protein>
<keyword evidence="3" id="KW-0862">Zinc</keyword>
<dbReference type="InterPro" id="IPR008974">
    <property type="entry name" value="TRAF-like"/>
</dbReference>
<evidence type="ECO:0000313" key="5">
    <source>
        <dbReference type="EMBL" id="AYV84524.1"/>
    </source>
</evidence>
<feature type="domain" description="RING-type" evidence="4">
    <location>
        <begin position="103"/>
        <end position="145"/>
    </location>
</feature>
<dbReference type="SUPFAM" id="SSF49599">
    <property type="entry name" value="TRAF domain-like"/>
    <property type="match status" value="1"/>
</dbReference>
<proteinExistence type="predicted"/>
<dbReference type="Gene3D" id="2.60.210.10">
    <property type="entry name" value="Apoptosis, Tumor Necrosis Factor Receptor Associated Protein 2, Chain A"/>
    <property type="match status" value="1"/>
</dbReference>
<dbReference type="PANTHER" id="PTHR10131">
    <property type="entry name" value="TNF RECEPTOR ASSOCIATED FACTOR"/>
    <property type="match status" value="1"/>
</dbReference>
<dbReference type="SUPFAM" id="SSF57850">
    <property type="entry name" value="RING/U-box"/>
    <property type="match status" value="1"/>
</dbReference>
<reference evidence="5" key="1">
    <citation type="submission" date="2018-10" db="EMBL/GenBank/DDBJ databases">
        <title>Hidden diversity of soil giant viruses.</title>
        <authorList>
            <person name="Schulz F."/>
            <person name="Alteio L."/>
            <person name="Goudeau D."/>
            <person name="Ryan E.M."/>
            <person name="Malmstrom R.R."/>
            <person name="Blanchard J."/>
            <person name="Woyke T."/>
        </authorList>
    </citation>
    <scope>NUCLEOTIDE SEQUENCE</scope>
    <source>
        <strain evidence="5">HYV1</strain>
    </source>
</reference>
<keyword evidence="3" id="KW-0479">Metal-binding</keyword>
<accession>A0A3G5AD36</accession>
<comment type="subcellular location">
    <subcellularLocation>
        <location evidence="1">Cytoplasm</location>
    </subcellularLocation>
</comment>
<dbReference type="EMBL" id="MK072410">
    <property type="protein sequence ID" value="AYV84524.1"/>
    <property type="molecule type" value="Genomic_DNA"/>
</dbReference>
<evidence type="ECO:0000256" key="1">
    <source>
        <dbReference type="ARBA" id="ARBA00004496"/>
    </source>
</evidence>
<dbReference type="InterPro" id="IPR001841">
    <property type="entry name" value="Znf_RING"/>
</dbReference>
<name>A0A3G5AD36_9VIRU</name>
<dbReference type="Gene3D" id="3.30.40.10">
    <property type="entry name" value="Zinc/RING finger domain, C3HC4 (zinc finger)"/>
    <property type="match status" value="2"/>
</dbReference>
<keyword evidence="3" id="KW-0863">Zinc-finger</keyword>
<dbReference type="InterPro" id="IPR002083">
    <property type="entry name" value="MATH/TRAF_dom"/>
</dbReference>
<evidence type="ECO:0000259" key="4">
    <source>
        <dbReference type="PROSITE" id="PS50089"/>
    </source>
</evidence>
<sequence length="459" mass="50695">MAQDEVQSLLTVAIEIKHQHDKSGIKSPLLEGVTASYSGGVKSIQGTTQSGGAPKNMQVSSTTRIAASVPLYVIGENPEQVISRSSIDAEFIFGQIVDNDFLCSICGRVPLHSVSPICCGKISCRECLGRWVREKGSTAKCPHCREPCATPGSIVDAVFVATKISALLVKCPHADCTEKLSIGKDGKDIIEHLTKCANALIPCTDCKKSLKRLLYEDHKPSSSLCPMMPMPCDICNCSVPRIEWDSHIESSSHNSASMTKFMSFFKDIALLQVTLDKVKADTITNRAELKAISQTISQLPDDLTTKLAGTTAKFDIKLKEQFLAMDEKICEFEISKWSEIKDSALFNTGNPFQAWGHEWSLKVEKEGTRIGLYLCCAEDGRFPFTVDYQLMLRKRNEDVGVCASVLYRTDFGSEKAWGLSKFTTTEIMEREGAYSRTEDKVTFGCRIIPVKGLRWGIKT</sequence>
<keyword evidence="2" id="KW-0963">Cytoplasm</keyword>
<evidence type="ECO:0000256" key="2">
    <source>
        <dbReference type="ARBA" id="ARBA00022490"/>
    </source>
</evidence>
<organism evidence="5">
    <name type="scientific">Hyperionvirus sp</name>
    <dbReference type="NCBI Taxonomy" id="2487770"/>
    <lineage>
        <taxon>Viruses</taxon>
        <taxon>Varidnaviria</taxon>
        <taxon>Bamfordvirae</taxon>
        <taxon>Nucleocytoviricota</taxon>
        <taxon>Megaviricetes</taxon>
        <taxon>Imitervirales</taxon>
        <taxon>Mimiviridae</taxon>
        <taxon>Klosneuvirinae</taxon>
    </lineage>
</organism>
<dbReference type="CDD" id="cd00121">
    <property type="entry name" value="MATH"/>
    <property type="match status" value="1"/>
</dbReference>
<evidence type="ECO:0000256" key="3">
    <source>
        <dbReference type="PROSITE-ProRule" id="PRU00175"/>
    </source>
</evidence>
<dbReference type="GO" id="GO:0008270">
    <property type="term" value="F:zinc ion binding"/>
    <property type="evidence" value="ECO:0007669"/>
    <property type="project" value="UniProtKB-KW"/>
</dbReference>
<dbReference type="InterPro" id="IPR013083">
    <property type="entry name" value="Znf_RING/FYVE/PHD"/>
</dbReference>
<dbReference type="Pfam" id="PF00917">
    <property type="entry name" value="MATH"/>
    <property type="match status" value="1"/>
</dbReference>